<proteinExistence type="predicted"/>
<keyword evidence="3" id="KW-1185">Reference proteome</keyword>
<evidence type="ECO:0000313" key="3">
    <source>
        <dbReference type="Proteomes" id="UP000314294"/>
    </source>
</evidence>
<feature type="region of interest" description="Disordered" evidence="1">
    <location>
        <begin position="1"/>
        <end position="20"/>
    </location>
</feature>
<sequence length="109" mass="11959">MPTTGLTDTGQGPKGPDSGEESLLTWVGVCGERLLRLEAARWCRSPLMMNFVMDRCFCWKMNISGARLRVMRLLLGAPLSSLAATHCQHGPTLMSHSKQTFINSSVSGY</sequence>
<protein>
    <submittedName>
        <fullName evidence="2">Uncharacterized protein</fullName>
    </submittedName>
</protein>
<dbReference type="AlphaFoldDB" id="A0A4Z2J838"/>
<feature type="compositionally biased region" description="Polar residues" evidence="1">
    <location>
        <begin position="1"/>
        <end position="10"/>
    </location>
</feature>
<reference evidence="2 3" key="1">
    <citation type="submission" date="2019-03" db="EMBL/GenBank/DDBJ databases">
        <title>First draft genome of Liparis tanakae, snailfish: a comprehensive survey of snailfish specific genes.</title>
        <authorList>
            <person name="Kim W."/>
            <person name="Song I."/>
            <person name="Jeong J.-H."/>
            <person name="Kim D."/>
            <person name="Kim S."/>
            <person name="Ryu S."/>
            <person name="Song J.Y."/>
            <person name="Lee S.K."/>
        </authorList>
    </citation>
    <scope>NUCLEOTIDE SEQUENCE [LARGE SCALE GENOMIC DNA]</scope>
    <source>
        <tissue evidence="2">Muscle</tissue>
    </source>
</reference>
<organism evidence="2 3">
    <name type="scientific">Liparis tanakae</name>
    <name type="common">Tanaka's snailfish</name>
    <dbReference type="NCBI Taxonomy" id="230148"/>
    <lineage>
        <taxon>Eukaryota</taxon>
        <taxon>Metazoa</taxon>
        <taxon>Chordata</taxon>
        <taxon>Craniata</taxon>
        <taxon>Vertebrata</taxon>
        <taxon>Euteleostomi</taxon>
        <taxon>Actinopterygii</taxon>
        <taxon>Neopterygii</taxon>
        <taxon>Teleostei</taxon>
        <taxon>Neoteleostei</taxon>
        <taxon>Acanthomorphata</taxon>
        <taxon>Eupercaria</taxon>
        <taxon>Perciformes</taxon>
        <taxon>Cottioidei</taxon>
        <taxon>Cottales</taxon>
        <taxon>Liparidae</taxon>
        <taxon>Liparis</taxon>
    </lineage>
</organism>
<accession>A0A4Z2J838</accession>
<name>A0A4Z2J838_9TELE</name>
<dbReference type="Proteomes" id="UP000314294">
    <property type="component" value="Unassembled WGS sequence"/>
</dbReference>
<evidence type="ECO:0000256" key="1">
    <source>
        <dbReference type="SAM" id="MobiDB-lite"/>
    </source>
</evidence>
<evidence type="ECO:0000313" key="2">
    <source>
        <dbReference type="EMBL" id="TNN86525.1"/>
    </source>
</evidence>
<comment type="caution">
    <text evidence="2">The sequence shown here is derived from an EMBL/GenBank/DDBJ whole genome shotgun (WGS) entry which is preliminary data.</text>
</comment>
<gene>
    <name evidence="2" type="ORF">EYF80_003295</name>
</gene>
<dbReference type="EMBL" id="SRLO01000015">
    <property type="protein sequence ID" value="TNN86525.1"/>
    <property type="molecule type" value="Genomic_DNA"/>
</dbReference>